<organism evidence="2 3">
    <name type="scientific">Podospora australis</name>
    <dbReference type="NCBI Taxonomy" id="1536484"/>
    <lineage>
        <taxon>Eukaryota</taxon>
        <taxon>Fungi</taxon>
        <taxon>Dikarya</taxon>
        <taxon>Ascomycota</taxon>
        <taxon>Pezizomycotina</taxon>
        <taxon>Sordariomycetes</taxon>
        <taxon>Sordariomycetidae</taxon>
        <taxon>Sordariales</taxon>
        <taxon>Podosporaceae</taxon>
        <taxon>Podospora</taxon>
    </lineage>
</organism>
<accession>A0AAN6WJ75</accession>
<dbReference type="AlphaFoldDB" id="A0AAN6WJ75"/>
<dbReference type="PANTHER" id="PTHR33112">
    <property type="entry name" value="DOMAIN PROTEIN, PUTATIVE-RELATED"/>
    <property type="match status" value="1"/>
</dbReference>
<name>A0AAN6WJ75_9PEZI</name>
<dbReference type="EMBL" id="MU864578">
    <property type="protein sequence ID" value="KAK4183094.1"/>
    <property type="molecule type" value="Genomic_DNA"/>
</dbReference>
<dbReference type="PANTHER" id="PTHR33112:SF10">
    <property type="entry name" value="TOL"/>
    <property type="match status" value="1"/>
</dbReference>
<dbReference type="InterPro" id="IPR010730">
    <property type="entry name" value="HET"/>
</dbReference>
<dbReference type="Pfam" id="PF06985">
    <property type="entry name" value="HET"/>
    <property type="match status" value="1"/>
</dbReference>
<protein>
    <submittedName>
        <fullName evidence="2">Heterokaryon incompatibility protein-domain-containing protein</fullName>
    </submittedName>
</protein>
<reference evidence="2" key="2">
    <citation type="submission" date="2023-05" db="EMBL/GenBank/DDBJ databases">
        <authorList>
            <consortium name="Lawrence Berkeley National Laboratory"/>
            <person name="Steindorff A."/>
            <person name="Hensen N."/>
            <person name="Bonometti L."/>
            <person name="Westerberg I."/>
            <person name="Brannstrom I.O."/>
            <person name="Guillou S."/>
            <person name="Cros-Aarteil S."/>
            <person name="Calhoun S."/>
            <person name="Haridas S."/>
            <person name="Kuo A."/>
            <person name="Mondo S."/>
            <person name="Pangilinan J."/>
            <person name="Riley R."/>
            <person name="Labutti K."/>
            <person name="Andreopoulos B."/>
            <person name="Lipzen A."/>
            <person name="Chen C."/>
            <person name="Yanf M."/>
            <person name="Daum C."/>
            <person name="Ng V."/>
            <person name="Clum A."/>
            <person name="Ohm R."/>
            <person name="Martin F."/>
            <person name="Silar P."/>
            <person name="Natvig D."/>
            <person name="Lalanne C."/>
            <person name="Gautier V."/>
            <person name="Ament-Velasquez S.L."/>
            <person name="Kruys A."/>
            <person name="Hutchinson M.I."/>
            <person name="Powell A.J."/>
            <person name="Barry K."/>
            <person name="Miller A.N."/>
            <person name="Grigoriev I.V."/>
            <person name="Debuchy R."/>
            <person name="Gladieux P."/>
            <person name="Thoren M.H."/>
            <person name="Johannesson H."/>
        </authorList>
    </citation>
    <scope>NUCLEOTIDE SEQUENCE</scope>
    <source>
        <strain evidence="2">PSN309</strain>
    </source>
</reference>
<evidence type="ECO:0000313" key="3">
    <source>
        <dbReference type="Proteomes" id="UP001302126"/>
    </source>
</evidence>
<dbReference type="Proteomes" id="UP001302126">
    <property type="component" value="Unassembled WGS sequence"/>
</dbReference>
<proteinExistence type="predicted"/>
<gene>
    <name evidence="2" type="ORF">QBC35DRAFT_444027</name>
</gene>
<sequence>MIGKSTDCDWTIQTVHSWLQSCRPDHDMCSHVSAMVNDWHPTRLVDLGPNRNSIYWTLYSTQEDGSLRMPVIYMALSYRWGANKLRLLNSTLAEFRKGTISIHQLPQTFQDFSFLAKRFGVRYLWIDALCIIQDSARDWEIESLRMRQVYANSVCTIAASASTNEQEGLFRVRTNLDGVLPGLIQIPVTPLSSQDQRQMVPFYIFDDEVWESSIYQSPLHRRGWAFQEQYLSPRMLYFTGNQVFWECIQGGRRCEGFPNGISPYAGILRQNGRVWNLKQQLQRLQDNGGFTDMSTRVWCDLVTVYSRCDLTNPEDRLPAFAGLAKFFAEKVGDDYVAGHWKSRLLRDLCWTRDDIEAVTKPQASHMRRIASWSWASIIDVPVYYAYPWDLSEDYPYDYLTNIVQVQVKPQANDDVFGPLSGDFLALHGVPLEKSVTFSEGVVCKDGICGVPMTTSSERSVNSQLPSPLAWCLDNPLEPDSEIALEKQTYLLPLKTSLCCGGGFYIQSLVLTPTVDSCAFPNTRCFTRVGLVTEHMWKGSDLAGFCPRQDGVMIFDESTRARMELITIV</sequence>
<comment type="caution">
    <text evidence="2">The sequence shown here is derived from an EMBL/GenBank/DDBJ whole genome shotgun (WGS) entry which is preliminary data.</text>
</comment>
<feature type="domain" description="Heterokaryon incompatibility" evidence="1">
    <location>
        <begin position="73"/>
        <end position="228"/>
    </location>
</feature>
<reference evidence="2" key="1">
    <citation type="journal article" date="2023" name="Mol. Phylogenet. Evol.">
        <title>Genome-scale phylogeny and comparative genomics of the fungal order Sordariales.</title>
        <authorList>
            <person name="Hensen N."/>
            <person name="Bonometti L."/>
            <person name="Westerberg I."/>
            <person name="Brannstrom I.O."/>
            <person name="Guillou S."/>
            <person name="Cros-Aarteil S."/>
            <person name="Calhoun S."/>
            <person name="Haridas S."/>
            <person name="Kuo A."/>
            <person name="Mondo S."/>
            <person name="Pangilinan J."/>
            <person name="Riley R."/>
            <person name="LaButti K."/>
            <person name="Andreopoulos B."/>
            <person name="Lipzen A."/>
            <person name="Chen C."/>
            <person name="Yan M."/>
            <person name="Daum C."/>
            <person name="Ng V."/>
            <person name="Clum A."/>
            <person name="Steindorff A."/>
            <person name="Ohm R.A."/>
            <person name="Martin F."/>
            <person name="Silar P."/>
            <person name="Natvig D.O."/>
            <person name="Lalanne C."/>
            <person name="Gautier V."/>
            <person name="Ament-Velasquez S.L."/>
            <person name="Kruys A."/>
            <person name="Hutchinson M.I."/>
            <person name="Powell A.J."/>
            <person name="Barry K."/>
            <person name="Miller A.N."/>
            <person name="Grigoriev I.V."/>
            <person name="Debuchy R."/>
            <person name="Gladieux P."/>
            <person name="Hiltunen Thoren M."/>
            <person name="Johannesson H."/>
        </authorList>
    </citation>
    <scope>NUCLEOTIDE SEQUENCE</scope>
    <source>
        <strain evidence="2">PSN309</strain>
    </source>
</reference>
<dbReference type="PROSITE" id="PS51257">
    <property type="entry name" value="PROKAR_LIPOPROTEIN"/>
    <property type="match status" value="1"/>
</dbReference>
<evidence type="ECO:0000259" key="1">
    <source>
        <dbReference type="Pfam" id="PF06985"/>
    </source>
</evidence>
<keyword evidence="3" id="KW-1185">Reference proteome</keyword>
<evidence type="ECO:0000313" key="2">
    <source>
        <dbReference type="EMBL" id="KAK4183094.1"/>
    </source>
</evidence>